<protein>
    <submittedName>
        <fullName evidence="4">BglG family transcription antiterminator</fullName>
    </submittedName>
</protein>
<proteinExistence type="predicted"/>
<accession>A0ABW4JAY0</accession>
<dbReference type="PANTHER" id="PTHR30185">
    <property type="entry name" value="CRYPTIC BETA-GLUCOSIDE BGL OPERON ANTITERMINATOR"/>
    <property type="match status" value="1"/>
</dbReference>
<dbReference type="InterPro" id="IPR050661">
    <property type="entry name" value="BglG_antiterminators"/>
</dbReference>
<gene>
    <name evidence="4" type="ORF">ACFQ5M_09545</name>
</gene>
<feature type="domain" description="PTS EIIA type-2" evidence="2">
    <location>
        <begin position="467"/>
        <end position="616"/>
    </location>
</feature>
<dbReference type="InterPro" id="IPR002178">
    <property type="entry name" value="PTS_EIIA_type-2_dom"/>
</dbReference>
<dbReference type="Gene3D" id="3.40.930.10">
    <property type="entry name" value="Mannitol-specific EII, Chain A"/>
    <property type="match status" value="1"/>
</dbReference>
<keyword evidence="5" id="KW-1185">Reference proteome</keyword>
<organism evidence="4 5">
    <name type="scientific">Agrilactobacillus yilanensis</name>
    <dbReference type="NCBI Taxonomy" id="2485997"/>
    <lineage>
        <taxon>Bacteria</taxon>
        <taxon>Bacillati</taxon>
        <taxon>Bacillota</taxon>
        <taxon>Bacilli</taxon>
        <taxon>Lactobacillales</taxon>
        <taxon>Lactobacillaceae</taxon>
        <taxon>Agrilactobacillus</taxon>
    </lineage>
</organism>
<dbReference type="InterPro" id="IPR016152">
    <property type="entry name" value="PTrfase/Anion_transptr"/>
</dbReference>
<evidence type="ECO:0000313" key="4">
    <source>
        <dbReference type="EMBL" id="MFD1672340.1"/>
    </source>
</evidence>
<dbReference type="InterPro" id="IPR011608">
    <property type="entry name" value="PRD"/>
</dbReference>
<dbReference type="PROSITE" id="PS51372">
    <property type="entry name" value="PRD_2"/>
    <property type="match status" value="1"/>
</dbReference>
<dbReference type="PANTHER" id="PTHR30185:SF13">
    <property type="entry name" value="LICABCH OPERON REGULATOR-RELATED"/>
    <property type="match status" value="1"/>
</dbReference>
<dbReference type="InterPro" id="IPR036388">
    <property type="entry name" value="WH-like_DNA-bd_sf"/>
</dbReference>
<dbReference type="InterPro" id="IPR013196">
    <property type="entry name" value="HTH_11"/>
</dbReference>
<dbReference type="PROSITE" id="PS51094">
    <property type="entry name" value="PTS_EIIA_TYPE_2"/>
    <property type="match status" value="1"/>
</dbReference>
<dbReference type="RefSeq" id="WP_376923109.1">
    <property type="nucleotide sequence ID" value="NZ_JBHTOP010000024.1"/>
</dbReference>
<dbReference type="Gene3D" id="1.10.1790.10">
    <property type="entry name" value="PRD domain"/>
    <property type="match status" value="1"/>
</dbReference>
<evidence type="ECO:0000313" key="5">
    <source>
        <dbReference type="Proteomes" id="UP001597267"/>
    </source>
</evidence>
<dbReference type="SUPFAM" id="SSF55804">
    <property type="entry name" value="Phoshotransferase/anion transport protein"/>
    <property type="match status" value="1"/>
</dbReference>
<dbReference type="SUPFAM" id="SSF63520">
    <property type="entry name" value="PTS-regulatory domain, PRD"/>
    <property type="match status" value="1"/>
</dbReference>
<dbReference type="Proteomes" id="UP001597267">
    <property type="component" value="Unassembled WGS sequence"/>
</dbReference>
<name>A0ABW4JAY0_9LACO</name>
<comment type="caution">
    <text evidence="4">The sequence shown here is derived from an EMBL/GenBank/DDBJ whole genome shotgun (WGS) entry which is preliminary data.</text>
</comment>
<dbReference type="InterPro" id="IPR036634">
    <property type="entry name" value="PRD_sf"/>
</dbReference>
<evidence type="ECO:0000259" key="2">
    <source>
        <dbReference type="PROSITE" id="PS51094"/>
    </source>
</evidence>
<reference evidence="5" key="1">
    <citation type="journal article" date="2019" name="Int. J. Syst. Evol. Microbiol.">
        <title>The Global Catalogue of Microorganisms (GCM) 10K type strain sequencing project: providing services to taxonomists for standard genome sequencing and annotation.</title>
        <authorList>
            <consortium name="The Broad Institute Genomics Platform"/>
            <consortium name="The Broad Institute Genome Sequencing Center for Infectious Disease"/>
            <person name="Wu L."/>
            <person name="Ma J."/>
        </authorList>
    </citation>
    <scope>NUCLEOTIDE SEQUENCE [LARGE SCALE GENOMIC DNA]</scope>
    <source>
        <strain evidence="5">CCM 8896</strain>
    </source>
</reference>
<feature type="domain" description="PRD" evidence="3">
    <location>
        <begin position="289"/>
        <end position="396"/>
    </location>
</feature>
<sequence length="616" mass="70448">MKDNYAKLLLQLQKNPNGVGGKVLAQKLNVSTRSIRNYIRDLNNNYLSEGTIASDTRGYYLEGNIKNLHETDELIFEQRAFFIVKALLNSTDFISYETLAESLHYSVQTIRNDIYRIQELIASENRQVAIEAVIFKGVSLTGKELECRLLLDGLLDLKLLTEEQLILDLSFYFKGWLSSEELQKLVIEIKKYFKKQKVNLSLSLLKSILVYLTIAIHRSNDGHFLPELIEKGNDVNSRVYELSQALYEQATKAFNKTAVNTTNEVLGLYCFLISQEFNSEIPETAMDSKLNQQIRSWVKSVLEEMASLYHRRFNEDAKLVTDLVLHIARDILPLEFNFYIENAYLHHIKTDYVIAYQYGVTFADKFKKISELRIQENEIGYIALHFAAYIERHHSRDLNVAIVHGVHAISGSLLANRIESTFQNLQVQQILDVHHLEDLRDVAMIIASDQLNFTAEVPIVYVKDFMDAQDIDRINTAINKITMDNILNESVLIHSDSKSKTDIIKTLLQTLNRSELLDSVLQREQLSSTDTGSFAAIPHPLTIEQEKPSVLGIAVLDKPIDWGTQQVSLVVLVLPNINKHQDYDQIFGLLQKVVSQDDNQQRLSELTTAQDLIKLI</sequence>
<dbReference type="EMBL" id="JBHTOP010000024">
    <property type="protein sequence ID" value="MFD1672340.1"/>
    <property type="molecule type" value="Genomic_DNA"/>
</dbReference>
<evidence type="ECO:0000259" key="3">
    <source>
        <dbReference type="PROSITE" id="PS51372"/>
    </source>
</evidence>
<evidence type="ECO:0000256" key="1">
    <source>
        <dbReference type="ARBA" id="ARBA00022737"/>
    </source>
</evidence>
<dbReference type="Pfam" id="PF08279">
    <property type="entry name" value="HTH_11"/>
    <property type="match status" value="2"/>
</dbReference>
<dbReference type="Gene3D" id="1.10.10.10">
    <property type="entry name" value="Winged helix-like DNA-binding domain superfamily/Winged helix DNA-binding domain"/>
    <property type="match status" value="2"/>
</dbReference>
<dbReference type="Pfam" id="PF00874">
    <property type="entry name" value="PRD"/>
    <property type="match status" value="1"/>
</dbReference>
<keyword evidence="1" id="KW-0677">Repeat</keyword>
<dbReference type="Pfam" id="PF00359">
    <property type="entry name" value="PTS_EIIA_2"/>
    <property type="match status" value="1"/>
</dbReference>